<dbReference type="Gene3D" id="1.25.40.20">
    <property type="entry name" value="Ankyrin repeat-containing domain"/>
    <property type="match status" value="1"/>
</dbReference>
<evidence type="ECO:0000313" key="6">
    <source>
        <dbReference type="Proteomes" id="UP001642483"/>
    </source>
</evidence>
<dbReference type="EMBL" id="CAWYQH010000046">
    <property type="protein sequence ID" value="CAK8677561.1"/>
    <property type="molecule type" value="Genomic_DNA"/>
</dbReference>
<proteinExistence type="predicted"/>
<keyword evidence="6" id="KW-1185">Reference proteome</keyword>
<comment type="caution">
    <text evidence="5">The sequence shown here is derived from an EMBL/GenBank/DDBJ whole genome shotgun (WGS) entry which is preliminary data.</text>
</comment>
<gene>
    <name evidence="5" type="ORF">CVLEPA_LOCUS6927</name>
</gene>
<keyword evidence="3" id="KW-0407">Ion channel</keyword>
<sequence length="504" mass="56694">MSDFSASNTDTFTADSFAVIVESAKQNVTCGNRDDVIPRIAATRSKEPTERKTSNNETETPVVETSARALKRSRHPGAFTRSYSRVSPSSSSTSLSSVSGFADDITITSLPSAEQLHYDEAVTGDEREYFSMKTLSEIVSADILQEVKRKLTSIEGGNVNGLKNKVQLSPALEWEQRRRKKQQKNKLCQDSVAKSEIKAGWKVRRDLANLKRSGSRSVNSYYLEKVASGDVRDVKALFSLSKIDKSIKFQPNSLDQHEKTALRIAIENEDVEMCQALLVHEVKVGDCLLHAINRDFLAGVEVILKHESSEKVEVDCENPNFNVGTTPMILAAIKNNYDALKMLHRYGHRLTESISWCEGIHTAYWESANKRKMMCKAKASPAYITLMCEVNHQNPMTFCVKQIKTLQKNADREKENSDFYHKLEAQVEKYMCSLLDQIQSSKELATLFEYDHVCFDDARSAIKALANEPTSRKVVSARLELLERASKLRLVNFVTHPHSQVNKG</sequence>
<accession>A0ABP0FCZ8</accession>
<reference evidence="5 6" key="1">
    <citation type="submission" date="2024-02" db="EMBL/GenBank/DDBJ databases">
        <authorList>
            <person name="Daric V."/>
            <person name="Darras S."/>
        </authorList>
    </citation>
    <scope>NUCLEOTIDE SEQUENCE [LARGE SCALE GENOMIC DNA]</scope>
</reference>
<dbReference type="InterPro" id="IPR036770">
    <property type="entry name" value="Ankyrin_rpt-contain_sf"/>
</dbReference>
<dbReference type="SUPFAM" id="SSF48403">
    <property type="entry name" value="Ankyrin repeat"/>
    <property type="match status" value="1"/>
</dbReference>
<dbReference type="PANTHER" id="PTHR10117:SF54">
    <property type="entry name" value="TRANSIENT RECEPTOR POTENTIAL-GAMMA PROTEIN"/>
    <property type="match status" value="1"/>
</dbReference>
<dbReference type="InterPro" id="IPR002153">
    <property type="entry name" value="TRPC_channel"/>
</dbReference>
<evidence type="ECO:0000256" key="2">
    <source>
        <dbReference type="ARBA" id="ARBA00023065"/>
    </source>
</evidence>
<feature type="compositionally biased region" description="Basic and acidic residues" evidence="4">
    <location>
        <begin position="44"/>
        <end position="54"/>
    </location>
</feature>
<dbReference type="Proteomes" id="UP001642483">
    <property type="component" value="Unassembled WGS sequence"/>
</dbReference>
<keyword evidence="1" id="KW-0813">Transport</keyword>
<keyword evidence="2" id="KW-0406">Ion transport</keyword>
<evidence type="ECO:0000256" key="4">
    <source>
        <dbReference type="SAM" id="MobiDB-lite"/>
    </source>
</evidence>
<dbReference type="InterPro" id="IPR002110">
    <property type="entry name" value="Ankyrin_rpt"/>
</dbReference>
<protein>
    <submittedName>
        <fullName evidence="5">Uncharacterized protein</fullName>
    </submittedName>
</protein>
<feature type="region of interest" description="Disordered" evidence="4">
    <location>
        <begin position="39"/>
        <end position="97"/>
    </location>
</feature>
<dbReference type="SMART" id="SM00248">
    <property type="entry name" value="ANK"/>
    <property type="match status" value="2"/>
</dbReference>
<name>A0ABP0FCZ8_CLALP</name>
<evidence type="ECO:0000256" key="3">
    <source>
        <dbReference type="ARBA" id="ARBA00023303"/>
    </source>
</evidence>
<evidence type="ECO:0000256" key="1">
    <source>
        <dbReference type="ARBA" id="ARBA00022448"/>
    </source>
</evidence>
<evidence type="ECO:0000313" key="5">
    <source>
        <dbReference type="EMBL" id="CAK8677561.1"/>
    </source>
</evidence>
<organism evidence="5 6">
    <name type="scientific">Clavelina lepadiformis</name>
    <name type="common">Light-bulb sea squirt</name>
    <name type="synonym">Ascidia lepadiformis</name>
    <dbReference type="NCBI Taxonomy" id="159417"/>
    <lineage>
        <taxon>Eukaryota</taxon>
        <taxon>Metazoa</taxon>
        <taxon>Chordata</taxon>
        <taxon>Tunicata</taxon>
        <taxon>Ascidiacea</taxon>
        <taxon>Aplousobranchia</taxon>
        <taxon>Clavelinidae</taxon>
        <taxon>Clavelina</taxon>
    </lineage>
</organism>
<feature type="compositionally biased region" description="Low complexity" evidence="4">
    <location>
        <begin position="80"/>
        <end position="97"/>
    </location>
</feature>
<dbReference type="PANTHER" id="PTHR10117">
    <property type="entry name" value="TRANSIENT RECEPTOR POTENTIAL CHANNEL"/>
    <property type="match status" value="1"/>
</dbReference>